<dbReference type="AlphaFoldDB" id="A0A8J4F0B2"/>
<dbReference type="SUPFAM" id="SSF50182">
    <property type="entry name" value="Sm-like ribonucleoproteins"/>
    <property type="match status" value="1"/>
</dbReference>
<dbReference type="GO" id="GO:0006398">
    <property type="term" value="P:mRNA 3'-end processing by stem-loop binding and cleavage"/>
    <property type="evidence" value="ECO:0007669"/>
    <property type="project" value="TreeGrafter"/>
</dbReference>
<name>A0A8J4F0B2_9CHLO</name>
<feature type="region of interest" description="Disordered" evidence="1">
    <location>
        <begin position="429"/>
        <end position="451"/>
    </location>
</feature>
<dbReference type="InterPro" id="IPR010920">
    <property type="entry name" value="LSM_dom_sf"/>
</dbReference>
<proteinExistence type="predicted"/>
<dbReference type="PANTHER" id="PTHR21415">
    <property type="entry name" value="U7 SNRNA-ASSOCIATED SM-LIKE PROTEIN LSM11"/>
    <property type="match status" value="1"/>
</dbReference>
<evidence type="ECO:0000313" key="4">
    <source>
        <dbReference type="Proteomes" id="UP000747399"/>
    </source>
</evidence>
<feature type="region of interest" description="Disordered" evidence="1">
    <location>
        <begin position="471"/>
        <end position="495"/>
    </location>
</feature>
<feature type="compositionally biased region" description="Pro residues" evidence="1">
    <location>
        <begin position="19"/>
        <end position="34"/>
    </location>
</feature>
<dbReference type="EMBL" id="BNCO01000010">
    <property type="protein sequence ID" value="GIL51157.1"/>
    <property type="molecule type" value="Genomic_DNA"/>
</dbReference>
<sequence length="495" mass="51604">MDKDSSQTFQQPHTAHPSLQPPPPPPPLPPPPPRTAAASLHTAADAARPAVHPPTHTDSAEEGEVTWAAEITGLESAAAAIAAVTTAEVAAAGSAPPSPSLDFLSPAFDSLRALLTPGLQPPLPHMRPLDNVSQCRKLLPPEVPYALPLDKKPKVNEETRKKHLRFKESAVRLRERIRSGTTHSLDRVLAAAAAASPGPMDVLRRWHAAAARVSVTTRHATGVRGRATGVLTAYDRFMNLVLRDVNERYTVPVRHVKEYTRLVPAPAGAAAGGSGTGSEGSDAVSIAPGSASVPPPLRMVEVTRMRVIRRREVRQRQLGQVFIKGDNVVVVHLAPVEGGEGGAAEITALPGSDVMATAAAAAVSQEQPVSMHPRNLMSSDTAGAMEPVADMEFRMGPGCTGGLPAGGWVPRVPADMPATLLPGGWPGGLQGSLAAGSSRQQLGERGTDSAAYKPTGYAEQQHPLPLAGRPVGLGSGRDMMPWVGPGLGLGPEPPG</sequence>
<dbReference type="Gene3D" id="2.30.30.100">
    <property type="match status" value="1"/>
</dbReference>
<organism evidence="3 4">
    <name type="scientific">Volvox africanus</name>
    <dbReference type="NCBI Taxonomy" id="51714"/>
    <lineage>
        <taxon>Eukaryota</taxon>
        <taxon>Viridiplantae</taxon>
        <taxon>Chlorophyta</taxon>
        <taxon>core chlorophytes</taxon>
        <taxon>Chlorophyceae</taxon>
        <taxon>CS clade</taxon>
        <taxon>Chlamydomonadales</taxon>
        <taxon>Volvocaceae</taxon>
        <taxon>Volvox</taxon>
    </lineage>
</organism>
<dbReference type="SMART" id="SM00651">
    <property type="entry name" value="Sm"/>
    <property type="match status" value="1"/>
</dbReference>
<feature type="region of interest" description="Disordered" evidence="1">
    <location>
        <begin position="266"/>
        <end position="291"/>
    </location>
</feature>
<dbReference type="Proteomes" id="UP000747399">
    <property type="component" value="Unassembled WGS sequence"/>
</dbReference>
<dbReference type="GO" id="GO:0071209">
    <property type="term" value="F:U7 snRNA binding"/>
    <property type="evidence" value="ECO:0007669"/>
    <property type="project" value="InterPro"/>
</dbReference>
<feature type="compositionally biased region" description="Polar residues" evidence="1">
    <location>
        <begin position="1"/>
        <end position="13"/>
    </location>
</feature>
<feature type="domain" description="Sm" evidence="2">
    <location>
        <begin position="199"/>
        <end position="333"/>
    </location>
</feature>
<keyword evidence="4" id="KW-1185">Reference proteome</keyword>
<comment type="caution">
    <text evidence="3">The sequence shown here is derived from an EMBL/GenBank/DDBJ whole genome shotgun (WGS) entry which is preliminary data.</text>
</comment>
<dbReference type="GO" id="GO:0005683">
    <property type="term" value="C:U7 snRNP"/>
    <property type="evidence" value="ECO:0007669"/>
    <property type="project" value="TreeGrafter"/>
</dbReference>
<protein>
    <recommendedName>
        <fullName evidence="2">Sm domain-containing protein</fullName>
    </recommendedName>
</protein>
<reference evidence="3" key="1">
    <citation type="journal article" date="2021" name="Proc. Natl. Acad. Sci. U.S.A.">
        <title>Three genomes in the algal genus Volvox reveal the fate of a haploid sex-determining region after a transition to homothallism.</title>
        <authorList>
            <person name="Yamamoto K."/>
            <person name="Hamaji T."/>
            <person name="Kawai-Toyooka H."/>
            <person name="Matsuzaki R."/>
            <person name="Takahashi F."/>
            <person name="Nishimura Y."/>
            <person name="Kawachi M."/>
            <person name="Noguchi H."/>
            <person name="Minakuchi Y."/>
            <person name="Umen J.G."/>
            <person name="Toyoda A."/>
            <person name="Nozaki H."/>
        </authorList>
    </citation>
    <scope>NUCLEOTIDE SEQUENCE</scope>
    <source>
        <strain evidence="3">NIES-3780</strain>
    </source>
</reference>
<feature type="compositionally biased region" description="Low complexity" evidence="1">
    <location>
        <begin position="36"/>
        <end position="47"/>
    </location>
</feature>
<dbReference type="Pfam" id="PF01423">
    <property type="entry name" value="LSM"/>
    <property type="match status" value="1"/>
</dbReference>
<evidence type="ECO:0000313" key="3">
    <source>
        <dbReference type="EMBL" id="GIL51157.1"/>
    </source>
</evidence>
<dbReference type="InterPro" id="IPR039267">
    <property type="entry name" value="Lsm11"/>
</dbReference>
<evidence type="ECO:0000256" key="1">
    <source>
        <dbReference type="SAM" id="MobiDB-lite"/>
    </source>
</evidence>
<evidence type="ECO:0000259" key="2">
    <source>
        <dbReference type="SMART" id="SM00651"/>
    </source>
</evidence>
<dbReference type="PANTHER" id="PTHR21415:SF1">
    <property type="entry name" value="U7 SNRNA-ASSOCIATED SM-LIKE PROTEIN LSM11"/>
    <property type="match status" value="1"/>
</dbReference>
<accession>A0A8J4F0B2</accession>
<gene>
    <name evidence="3" type="ORF">Vafri_7209</name>
</gene>
<feature type="region of interest" description="Disordered" evidence="1">
    <location>
        <begin position="1"/>
        <end position="62"/>
    </location>
</feature>
<dbReference type="InterPro" id="IPR001163">
    <property type="entry name" value="Sm_dom_euk/arc"/>
</dbReference>